<dbReference type="InterPro" id="IPR050695">
    <property type="entry name" value="N-acetylmuramoyl_amidase_3"/>
</dbReference>
<dbReference type="EMBL" id="CP132508">
    <property type="protein sequence ID" value="WPD19467.1"/>
    <property type="molecule type" value="Genomic_DNA"/>
</dbReference>
<gene>
    <name evidence="4" type="ORF">Q5761_02020</name>
</gene>
<protein>
    <submittedName>
        <fullName evidence="4">N-acetylmuramoyl-L-alanine amidase</fullName>
        <ecNumber evidence="4">3.5.1.28</ecNumber>
    </submittedName>
</protein>
<dbReference type="PANTHER" id="PTHR30404">
    <property type="entry name" value="N-ACETYLMURAMOYL-L-ALANINE AMIDASE"/>
    <property type="match status" value="1"/>
</dbReference>
<dbReference type="GO" id="GO:0008745">
    <property type="term" value="F:N-acetylmuramoyl-L-alanine amidase activity"/>
    <property type="evidence" value="ECO:0007669"/>
    <property type="project" value="UniProtKB-EC"/>
</dbReference>
<feature type="compositionally biased region" description="Low complexity" evidence="2">
    <location>
        <begin position="249"/>
        <end position="258"/>
    </location>
</feature>
<organism evidence="4 5">
    <name type="scientific">Thermaerobacter composti</name>
    <dbReference type="NCBI Taxonomy" id="554949"/>
    <lineage>
        <taxon>Bacteria</taxon>
        <taxon>Bacillati</taxon>
        <taxon>Bacillota</taxon>
        <taxon>Clostridia</taxon>
        <taxon>Eubacteriales</taxon>
        <taxon>Clostridiales Family XVII. Incertae Sedis</taxon>
        <taxon>Thermaerobacter</taxon>
    </lineage>
</organism>
<keyword evidence="1 4" id="KW-0378">Hydrolase</keyword>
<evidence type="ECO:0000259" key="3">
    <source>
        <dbReference type="SMART" id="SM00646"/>
    </source>
</evidence>
<sequence>MPRNASPGPAAGGRLALLVAAVALVLIASSQRAQTPPPSQGQTGVPVIVLDPGHGGIDGGTHLDGRILEKHLTLELARAMTPLLEASGFRAVLTRTGDYALAPGDDDASVRRDLQERLRIAREAQAAALVSLHVNAARDPRLRGPIVFYQVGDEPSRRLARAVQARLNAAFPPAARNEALPADFFLLARAGRPAILVEFGFLTNPADRAVLTSPEGRRALAAAAVDGLVRGLAELGIRGRSTPGGTGLPPARARTAPGGPAPGPAPRRPPPAPPDGRAHGRRCRR</sequence>
<keyword evidence="5" id="KW-1185">Reference proteome</keyword>
<accession>A0ABZ0QPN1</accession>
<dbReference type="RefSeq" id="WP_318750990.1">
    <property type="nucleotide sequence ID" value="NZ_CP132508.1"/>
</dbReference>
<reference evidence="4 5" key="1">
    <citation type="submission" date="2023-08" db="EMBL/GenBank/DDBJ databases">
        <title>Genome sequence of Thermaerobacter compostii strain Ins1, a spore-forming filamentous bacterium isolated from a deep geothermal reservoir.</title>
        <authorList>
            <person name="Bregnard D."/>
            <person name="Gonzalez D."/>
            <person name="Junier P."/>
        </authorList>
    </citation>
    <scope>NUCLEOTIDE SEQUENCE [LARGE SCALE GENOMIC DNA]</scope>
    <source>
        <strain evidence="4 5">Ins1</strain>
    </source>
</reference>
<evidence type="ECO:0000256" key="2">
    <source>
        <dbReference type="SAM" id="MobiDB-lite"/>
    </source>
</evidence>
<dbReference type="CDD" id="cd02696">
    <property type="entry name" value="MurNAc-LAA"/>
    <property type="match status" value="1"/>
</dbReference>
<feature type="domain" description="MurNAc-LAA" evidence="3">
    <location>
        <begin position="118"/>
        <end position="229"/>
    </location>
</feature>
<feature type="region of interest" description="Disordered" evidence="2">
    <location>
        <begin position="237"/>
        <end position="285"/>
    </location>
</feature>
<dbReference type="Proteomes" id="UP001304683">
    <property type="component" value="Chromosome"/>
</dbReference>
<dbReference type="Pfam" id="PF01520">
    <property type="entry name" value="Amidase_3"/>
    <property type="match status" value="1"/>
</dbReference>
<evidence type="ECO:0000256" key="1">
    <source>
        <dbReference type="ARBA" id="ARBA00022801"/>
    </source>
</evidence>
<dbReference type="SMART" id="SM00646">
    <property type="entry name" value="Ami_3"/>
    <property type="match status" value="1"/>
</dbReference>
<dbReference type="PANTHER" id="PTHR30404:SF0">
    <property type="entry name" value="N-ACETYLMURAMOYL-L-ALANINE AMIDASE AMIC"/>
    <property type="match status" value="1"/>
</dbReference>
<proteinExistence type="predicted"/>
<dbReference type="Gene3D" id="3.40.630.40">
    <property type="entry name" value="Zn-dependent exopeptidases"/>
    <property type="match status" value="1"/>
</dbReference>
<dbReference type="EC" id="3.5.1.28" evidence="4"/>
<evidence type="ECO:0000313" key="5">
    <source>
        <dbReference type="Proteomes" id="UP001304683"/>
    </source>
</evidence>
<evidence type="ECO:0000313" key="4">
    <source>
        <dbReference type="EMBL" id="WPD19467.1"/>
    </source>
</evidence>
<dbReference type="SUPFAM" id="SSF53187">
    <property type="entry name" value="Zn-dependent exopeptidases"/>
    <property type="match status" value="1"/>
</dbReference>
<name>A0ABZ0QPN1_9FIRM</name>
<feature type="compositionally biased region" description="Pro residues" evidence="2">
    <location>
        <begin position="259"/>
        <end position="274"/>
    </location>
</feature>
<dbReference type="InterPro" id="IPR002508">
    <property type="entry name" value="MurNAc-LAA_cat"/>
</dbReference>